<evidence type="ECO:0000259" key="2">
    <source>
        <dbReference type="Pfam" id="PF22802"/>
    </source>
</evidence>
<accession>D7C4W1</accession>
<dbReference type="STRING" id="749414.SBI_05067"/>
<dbReference type="InterPro" id="IPR055209">
    <property type="entry name" value="RsiG-like_dom"/>
</dbReference>
<sequence>MITSGTGQPPGPASTRPENGDLLQAATEALQQPGFQPTDLQQPGLPALPTLPGVQPPRPPNQRGGRQADSLAGLRLPELRALRRSAQSEEADLSYVRRLLQGRIDILRAELARRSAPGSPGAVDEAARPPAALVDLLPEILVDGPPGHRSSARHVTLGTPQGAESRRLAEETLAEVGLSDLQARTDEELSGAMARLVGCERQISRRRRELQRTADDCGAEITRRYREGEAHVDDLLS</sequence>
<dbReference type="PATRIC" id="fig|749414.3.peg.5239"/>
<proteinExistence type="predicted"/>
<gene>
    <name evidence="3" type="ordered locus">SBI_05067</name>
</gene>
<reference evidence="3 4" key="1">
    <citation type="journal article" date="2010" name="J. Bacteriol.">
        <title>Genome sequence of the milbemycin-producing bacterium Streptomyces bingchenggensis.</title>
        <authorList>
            <person name="Wang X.J."/>
            <person name="Yan Y.J."/>
            <person name="Zhang B."/>
            <person name="An J."/>
            <person name="Wang J.J."/>
            <person name="Tian J."/>
            <person name="Jiang L."/>
            <person name="Chen Y.H."/>
            <person name="Huang S.X."/>
            <person name="Yin M."/>
            <person name="Zhang J."/>
            <person name="Gao A.L."/>
            <person name="Liu C.X."/>
            <person name="Zhu Z.X."/>
            <person name="Xiang W.S."/>
        </authorList>
    </citation>
    <scope>NUCLEOTIDE SEQUENCE [LARGE SCALE GENOMIC DNA]</scope>
    <source>
        <strain evidence="3 4">BCW-1</strain>
    </source>
</reference>
<dbReference type="HOGENOM" id="CLU_091021_0_0_11"/>
<dbReference type="CDD" id="cd21107">
    <property type="entry name" value="RsiG"/>
    <property type="match status" value="1"/>
</dbReference>
<dbReference type="eggNOG" id="ENOG5032UKH">
    <property type="taxonomic scope" value="Bacteria"/>
</dbReference>
<evidence type="ECO:0000256" key="1">
    <source>
        <dbReference type="SAM" id="MobiDB-lite"/>
    </source>
</evidence>
<evidence type="ECO:0000313" key="4">
    <source>
        <dbReference type="Proteomes" id="UP000000377"/>
    </source>
</evidence>
<feature type="compositionally biased region" description="Polar residues" evidence="1">
    <location>
        <begin position="29"/>
        <end position="41"/>
    </location>
</feature>
<dbReference type="AlphaFoldDB" id="D7C4W1"/>
<feature type="region of interest" description="Disordered" evidence="1">
    <location>
        <begin position="1"/>
        <end position="74"/>
    </location>
</feature>
<name>D7C4W1_STRBB</name>
<dbReference type="KEGG" id="sbh:SBI_05067"/>
<dbReference type="InterPro" id="IPR049575">
    <property type="entry name" value="RsiG-like"/>
</dbReference>
<keyword evidence="4" id="KW-1185">Reference proteome</keyword>
<evidence type="ECO:0000313" key="3">
    <source>
        <dbReference type="EMBL" id="ADI08187.1"/>
    </source>
</evidence>
<dbReference type="Proteomes" id="UP000000377">
    <property type="component" value="Chromosome"/>
</dbReference>
<dbReference type="Pfam" id="PF22802">
    <property type="entry name" value="RsiG"/>
    <property type="match status" value="1"/>
</dbReference>
<organism evidence="3 4">
    <name type="scientific">Streptomyces bingchenggensis (strain BCW-1)</name>
    <dbReference type="NCBI Taxonomy" id="749414"/>
    <lineage>
        <taxon>Bacteria</taxon>
        <taxon>Bacillati</taxon>
        <taxon>Actinomycetota</taxon>
        <taxon>Actinomycetes</taxon>
        <taxon>Kitasatosporales</taxon>
        <taxon>Streptomycetaceae</taxon>
        <taxon>Streptomyces</taxon>
    </lineage>
</organism>
<feature type="region of interest" description="Disordered" evidence="1">
    <location>
        <begin position="143"/>
        <end position="164"/>
    </location>
</feature>
<dbReference type="RefSeq" id="WP_014177654.1">
    <property type="nucleotide sequence ID" value="NC_016582.1"/>
</dbReference>
<dbReference type="EMBL" id="CP002047">
    <property type="protein sequence ID" value="ADI08187.1"/>
    <property type="molecule type" value="Genomic_DNA"/>
</dbReference>
<feature type="domain" description="RsiG-like" evidence="2">
    <location>
        <begin position="67"/>
        <end position="127"/>
    </location>
</feature>
<protein>
    <submittedName>
        <fullName evidence="3">Putative aerial mycelium formation regulatory protein</fullName>
    </submittedName>
</protein>